<sequence length="495" mass="53661">MSRLPLPPVADRGALLDEWVEVRREIARLEARATELLAARAAVFDADAAEFPQHRDAARRSMAAEYAAAGRVGRGTVEAAFADAEAVAAHFPAIHDALRAGAITVQHVRALVAAAEPVRDAVRNERLPADALALYENAALVVAEQDSPARTRVHARQIAATLAGETLRERHARATAERSITVRPMEDGMALLTAVLPEIYAVAIKDRLTRLAGAIATGTRSQTEAAVGIAFSDPTADGQLFPPEVDAADLAPDDPRLDAFERIASGTTYALDPEHDLHDPAADTCLATRVGPDARPEFVAGDGRTRRQIEADAFIDLLLASDPSEALGTGLDRITATLQVTVRGTTLAGDDDRLAELDGHGPLHPDLARDLAGRASGWNRLFLDGDGMITRTDRYTPTEAMKRHLRARDQRCRFPGCHTPATRCDIDHNHDHARGGPTSIDNLACFCRAHHALKHPDLDEIVRWQARQRPDGTVEWTSPLGRSYPDPAPRRVMFT</sequence>
<name>A0ABU0XKA4_9MICO</name>
<proteinExistence type="predicted"/>
<dbReference type="Pfam" id="PF02720">
    <property type="entry name" value="DUF222"/>
    <property type="match status" value="1"/>
</dbReference>
<evidence type="ECO:0000259" key="1">
    <source>
        <dbReference type="SMART" id="SM00507"/>
    </source>
</evidence>
<organism evidence="2 3">
    <name type="scientific">Microbacterium capsulatum</name>
    <dbReference type="NCBI Taxonomy" id="3041921"/>
    <lineage>
        <taxon>Bacteria</taxon>
        <taxon>Bacillati</taxon>
        <taxon>Actinomycetota</taxon>
        <taxon>Actinomycetes</taxon>
        <taxon>Micrococcales</taxon>
        <taxon>Microbacteriaceae</taxon>
        <taxon>Microbacterium</taxon>
    </lineage>
</organism>
<feature type="domain" description="HNH nuclease" evidence="1">
    <location>
        <begin position="400"/>
        <end position="452"/>
    </location>
</feature>
<dbReference type="EMBL" id="JAVFCB010000012">
    <property type="protein sequence ID" value="MDQ4215576.1"/>
    <property type="molecule type" value="Genomic_DNA"/>
</dbReference>
<dbReference type="InterPro" id="IPR003870">
    <property type="entry name" value="DUF222"/>
</dbReference>
<keyword evidence="3" id="KW-1185">Reference proteome</keyword>
<dbReference type="Proteomes" id="UP001230289">
    <property type="component" value="Unassembled WGS sequence"/>
</dbReference>
<dbReference type="RefSeq" id="WP_308490526.1">
    <property type="nucleotide sequence ID" value="NZ_JAVFCB010000012.1"/>
</dbReference>
<gene>
    <name evidence="2" type="ORF">RBR11_16790</name>
</gene>
<reference evidence="2 3" key="1">
    <citation type="submission" date="2023-08" db="EMBL/GenBank/DDBJ databases">
        <title>Microbacterium sp. nov., isolated from a waste landfill.</title>
        <authorList>
            <person name="Wen W."/>
        </authorList>
    </citation>
    <scope>NUCLEOTIDE SEQUENCE [LARGE SCALE GENOMIC DNA]</scope>
    <source>
        <strain evidence="2 3">ASV81</strain>
    </source>
</reference>
<comment type="caution">
    <text evidence="2">The sequence shown here is derived from an EMBL/GenBank/DDBJ whole genome shotgun (WGS) entry which is preliminary data.</text>
</comment>
<accession>A0ABU0XKA4</accession>
<dbReference type="SMART" id="SM00507">
    <property type="entry name" value="HNHc"/>
    <property type="match status" value="1"/>
</dbReference>
<evidence type="ECO:0000313" key="2">
    <source>
        <dbReference type="EMBL" id="MDQ4215576.1"/>
    </source>
</evidence>
<dbReference type="InterPro" id="IPR003615">
    <property type="entry name" value="HNH_nuc"/>
</dbReference>
<dbReference type="CDD" id="cd00085">
    <property type="entry name" value="HNHc"/>
    <property type="match status" value="1"/>
</dbReference>
<protein>
    <submittedName>
        <fullName evidence="2">DUF222 domain-containing protein</fullName>
    </submittedName>
</protein>
<dbReference type="Gene3D" id="1.10.30.50">
    <property type="match status" value="1"/>
</dbReference>
<evidence type="ECO:0000313" key="3">
    <source>
        <dbReference type="Proteomes" id="UP001230289"/>
    </source>
</evidence>